<protein>
    <recommendedName>
        <fullName evidence="4">Glycosyltransferase RgtA/B/C/D-like domain-containing protein</fullName>
    </recommendedName>
</protein>
<evidence type="ECO:0000313" key="2">
    <source>
        <dbReference type="EMBL" id="OGE36467.1"/>
    </source>
</evidence>
<dbReference type="AlphaFoldDB" id="A0A1F5K6A9"/>
<keyword evidence="1" id="KW-0472">Membrane</keyword>
<comment type="caution">
    <text evidence="2">The sequence shown here is derived from an EMBL/GenBank/DDBJ whole genome shotgun (WGS) entry which is preliminary data.</text>
</comment>
<feature type="transmembrane region" description="Helical" evidence="1">
    <location>
        <begin position="298"/>
        <end position="323"/>
    </location>
</feature>
<evidence type="ECO:0000313" key="3">
    <source>
        <dbReference type="Proteomes" id="UP000176405"/>
    </source>
</evidence>
<feature type="transmembrane region" description="Helical" evidence="1">
    <location>
        <begin position="104"/>
        <end position="125"/>
    </location>
</feature>
<sequence>MGLLIITTLAYFAIFAFLSVLVFYTMGFTVVSFRLKSLSQPEIISLSLALGLVLFVLLAAIFGLLHIRIFTLPVVLGLDLYLIVKFKKKLFFPWVVFLKEKVLLLMILIGIFIQGMINFPSGFLYNGGLYFWSSQGHDGLWHVALMEAIKKGFPPQNPIFSGEPLVNYHYLIDVAMGEFARIFPFFSSLDLYFRFFPVMLSLMIGLSVFTFVNRWQEKKGIALLAMFFTYFVGSFGYVVNLIKGQSVLGGETVFWAAQGNSILGNPPHASSYVLVPAFLLSFLLFTKSRDKYWFVTSFLLAAVLAGFKVSGGLVVLVGLGFAALVDVVFNRKLSILALTGVLGLSNFLTFKTMTAGAGSFLMFLPWWFIRTMVVAGNRLDWIDLENQRQHYLEKGTWHAYLRVAQVESIAFAIFLFGNLGMRFVGFFEIVRKFLKGGKEIIRNPFEVALFITMLTGFVMPILFVQKGIIYNNIQFMQYFLLIFGFYGAITIYKLLMFFKTKAVRVVIMAVLITFSVPTVIGNLAEFYGPGTNPLSKVTNAQLEALKYLKDNSSPDDIVLNQPYNKYLKDKFKFQPKPIYAWYSTAFIPALAGRRTYLSSEEQALITGYPTEERLEKMKSFFRQEDLLLDKQFLESESIKFVYISKDEIEQPFDPSKVGLKKFFENGEVIIYRI</sequence>
<accession>A0A1F5K6A9</accession>
<feature type="transmembrane region" description="Helical" evidence="1">
    <location>
        <begin position="43"/>
        <end position="61"/>
    </location>
</feature>
<feature type="transmembrane region" description="Helical" evidence="1">
    <location>
        <begin position="329"/>
        <end position="348"/>
    </location>
</feature>
<dbReference type="STRING" id="1797780.A3E45_00925"/>
<reference evidence="2 3" key="1">
    <citation type="journal article" date="2016" name="Nat. Commun.">
        <title>Thousands of microbial genomes shed light on interconnected biogeochemical processes in an aquifer system.</title>
        <authorList>
            <person name="Anantharaman K."/>
            <person name="Brown C.T."/>
            <person name="Hug L.A."/>
            <person name="Sharon I."/>
            <person name="Castelle C.J."/>
            <person name="Probst A.J."/>
            <person name="Thomas B.C."/>
            <person name="Singh A."/>
            <person name="Wilkins M.J."/>
            <person name="Karaoz U."/>
            <person name="Brodie E.L."/>
            <person name="Williams K.H."/>
            <person name="Hubbard S.S."/>
            <person name="Banfield J.F."/>
        </authorList>
    </citation>
    <scope>NUCLEOTIDE SEQUENCE [LARGE SCALE GENOMIC DNA]</scope>
</reference>
<name>A0A1F5K6A9_9BACT</name>
<dbReference type="Proteomes" id="UP000176405">
    <property type="component" value="Unassembled WGS sequence"/>
</dbReference>
<dbReference type="EMBL" id="MFDH01000011">
    <property type="protein sequence ID" value="OGE36467.1"/>
    <property type="molecule type" value="Genomic_DNA"/>
</dbReference>
<feature type="transmembrane region" description="Helical" evidence="1">
    <location>
        <begin position="269"/>
        <end position="286"/>
    </location>
</feature>
<feature type="transmembrane region" description="Helical" evidence="1">
    <location>
        <begin position="475"/>
        <end position="495"/>
    </location>
</feature>
<evidence type="ECO:0008006" key="4">
    <source>
        <dbReference type="Google" id="ProtNLM"/>
    </source>
</evidence>
<feature type="transmembrane region" description="Helical" evidence="1">
    <location>
        <begin position="399"/>
        <end position="424"/>
    </location>
</feature>
<organism evidence="2 3">
    <name type="scientific">Candidatus Daviesbacteria bacterium RIFCSPHIGHO2_12_FULL_43_11</name>
    <dbReference type="NCBI Taxonomy" id="1797780"/>
    <lineage>
        <taxon>Bacteria</taxon>
        <taxon>Candidatus Daviesiibacteriota</taxon>
    </lineage>
</organism>
<feature type="transmembrane region" description="Helical" evidence="1">
    <location>
        <begin position="502"/>
        <end position="524"/>
    </location>
</feature>
<feature type="transmembrane region" description="Helical" evidence="1">
    <location>
        <begin position="191"/>
        <end position="212"/>
    </location>
</feature>
<feature type="transmembrane region" description="Helical" evidence="1">
    <location>
        <begin position="221"/>
        <end position="242"/>
    </location>
</feature>
<feature type="transmembrane region" description="Helical" evidence="1">
    <location>
        <begin position="445"/>
        <end position="463"/>
    </location>
</feature>
<keyword evidence="1" id="KW-0812">Transmembrane</keyword>
<proteinExistence type="predicted"/>
<feature type="transmembrane region" description="Helical" evidence="1">
    <location>
        <begin position="6"/>
        <end position="31"/>
    </location>
</feature>
<gene>
    <name evidence="2" type="ORF">A3E45_00925</name>
</gene>
<evidence type="ECO:0000256" key="1">
    <source>
        <dbReference type="SAM" id="Phobius"/>
    </source>
</evidence>
<keyword evidence="1" id="KW-1133">Transmembrane helix</keyword>
<feature type="transmembrane region" description="Helical" evidence="1">
    <location>
        <begin position="67"/>
        <end position="84"/>
    </location>
</feature>
<feature type="transmembrane region" description="Helical" evidence="1">
    <location>
        <begin position="360"/>
        <end position="379"/>
    </location>
</feature>